<dbReference type="OrthoDB" id="3046501at2759"/>
<dbReference type="AlphaFoldDB" id="A0A284QT45"/>
<evidence type="ECO:0000313" key="1">
    <source>
        <dbReference type="EMBL" id="SJK99607.1"/>
    </source>
</evidence>
<dbReference type="Proteomes" id="UP000219338">
    <property type="component" value="Unassembled WGS sequence"/>
</dbReference>
<name>A0A284QT45_ARMOS</name>
<reference evidence="2" key="1">
    <citation type="journal article" date="2017" name="Nat. Ecol. Evol.">
        <title>Genome expansion and lineage-specific genetic innovations in the forest pathogenic fungi Armillaria.</title>
        <authorList>
            <person name="Sipos G."/>
            <person name="Prasanna A.N."/>
            <person name="Walter M.C."/>
            <person name="O'Connor E."/>
            <person name="Balint B."/>
            <person name="Krizsan K."/>
            <person name="Kiss B."/>
            <person name="Hess J."/>
            <person name="Varga T."/>
            <person name="Slot J."/>
            <person name="Riley R."/>
            <person name="Boka B."/>
            <person name="Rigling D."/>
            <person name="Barry K."/>
            <person name="Lee J."/>
            <person name="Mihaltcheva S."/>
            <person name="LaButti K."/>
            <person name="Lipzen A."/>
            <person name="Waldron R."/>
            <person name="Moloney N.M."/>
            <person name="Sperisen C."/>
            <person name="Kredics L."/>
            <person name="Vagvoelgyi C."/>
            <person name="Patrignani A."/>
            <person name="Fitzpatrick D."/>
            <person name="Nagy I."/>
            <person name="Doyle S."/>
            <person name="Anderson J.B."/>
            <person name="Grigoriev I.V."/>
            <person name="Gueldener U."/>
            <person name="Muensterkoetter M."/>
            <person name="Nagy L.G."/>
        </authorList>
    </citation>
    <scope>NUCLEOTIDE SEQUENCE [LARGE SCALE GENOMIC DNA]</scope>
    <source>
        <strain evidence="2">C18/9</strain>
    </source>
</reference>
<sequence>MFLLQWLLKAFRRVFFGHAGGRLPLKAILLLWRFFQRLFQRFSCTRDDGAPDKQPQHISDQVLYLPQGVEQTKSTMSLAVDGDTDEPITAVVCRSALPNNPWSSHDMASMSVASRSQTGFAFEVDLNPSNGHPTLHGSRFSSITPSSIENSLYSSARSSFSRLSRGISSTASNSAADTHLNPSDVHLQHVKSASGQGGLAFDSRH</sequence>
<keyword evidence="2" id="KW-1185">Reference proteome</keyword>
<evidence type="ECO:0000313" key="2">
    <source>
        <dbReference type="Proteomes" id="UP000219338"/>
    </source>
</evidence>
<protein>
    <submittedName>
        <fullName evidence="1">Uncharacterized protein</fullName>
    </submittedName>
</protein>
<organism evidence="1 2">
    <name type="scientific">Armillaria ostoyae</name>
    <name type="common">Armillaria root rot fungus</name>
    <dbReference type="NCBI Taxonomy" id="47428"/>
    <lineage>
        <taxon>Eukaryota</taxon>
        <taxon>Fungi</taxon>
        <taxon>Dikarya</taxon>
        <taxon>Basidiomycota</taxon>
        <taxon>Agaricomycotina</taxon>
        <taxon>Agaricomycetes</taxon>
        <taxon>Agaricomycetidae</taxon>
        <taxon>Agaricales</taxon>
        <taxon>Marasmiineae</taxon>
        <taxon>Physalacriaceae</taxon>
        <taxon>Armillaria</taxon>
    </lineage>
</organism>
<dbReference type="EMBL" id="FUEG01000002">
    <property type="protein sequence ID" value="SJK99607.1"/>
    <property type="molecule type" value="Genomic_DNA"/>
</dbReference>
<accession>A0A284QT45</accession>
<proteinExistence type="predicted"/>
<gene>
    <name evidence="1" type="ORF">ARMOST_02915</name>
</gene>